<proteinExistence type="predicted"/>
<organism evidence="10">
    <name type="scientific">Xenopus tropicalis</name>
    <name type="common">Western clawed frog</name>
    <name type="synonym">Silurana tropicalis</name>
    <dbReference type="NCBI Taxonomy" id="8364"/>
    <lineage>
        <taxon>Eukaryota</taxon>
        <taxon>Metazoa</taxon>
        <taxon>Chordata</taxon>
        <taxon>Craniata</taxon>
        <taxon>Vertebrata</taxon>
        <taxon>Euteleostomi</taxon>
        <taxon>Amphibia</taxon>
        <taxon>Batrachia</taxon>
        <taxon>Anura</taxon>
        <taxon>Pipoidea</taxon>
        <taxon>Pipidae</taxon>
        <taxon>Xenopodinae</taxon>
        <taxon>Xenopus</taxon>
        <taxon>Silurana</taxon>
    </lineage>
</organism>
<keyword evidence="3" id="KW-0597">Phosphoprotein</keyword>
<evidence type="ECO:0000256" key="4">
    <source>
        <dbReference type="ARBA" id="ARBA00022737"/>
    </source>
</evidence>
<evidence type="ECO:0000256" key="2">
    <source>
        <dbReference type="ARBA" id="ARBA00014259"/>
    </source>
</evidence>
<feature type="region of interest" description="Disordered" evidence="9">
    <location>
        <begin position="303"/>
        <end position="323"/>
    </location>
</feature>
<dbReference type="Pfam" id="PF00023">
    <property type="entry name" value="Ank"/>
    <property type="match status" value="1"/>
</dbReference>
<dbReference type="PANTHER" id="PTHR15263:SF1">
    <property type="entry name" value="NF-KAPPA-B INHIBITOR-LIKE PROTEIN 1"/>
    <property type="match status" value="1"/>
</dbReference>
<protein>
    <recommendedName>
        <fullName evidence="2">NF-kappa-B inhibitor-like protein 1</fullName>
    </recommendedName>
    <alternativeName>
        <fullName evidence="7">Inhibitor of kappa B-like protein</fullName>
    </alternativeName>
    <alternativeName>
        <fullName evidence="8">Nuclear factor of kappa light polypeptide gene enhancer in B-cells inhibitor-like 1</fullName>
    </alternativeName>
</protein>
<dbReference type="InParanoid" id="A0A803J2U5"/>
<name>A0A803J2U5_XENTR</name>
<dbReference type="GO" id="GO:0043124">
    <property type="term" value="P:negative regulation of canonical NF-kappaB signal transduction"/>
    <property type="evidence" value="ECO:0007669"/>
    <property type="project" value="InterPro"/>
</dbReference>
<dbReference type="FunCoup" id="A0A803J2U5">
    <property type="interactions" value="1496"/>
</dbReference>
<evidence type="ECO:0000256" key="9">
    <source>
        <dbReference type="SAM" id="MobiDB-lite"/>
    </source>
</evidence>
<comment type="subcellular location">
    <subcellularLocation>
        <location evidence="1">Nucleus</location>
    </subcellularLocation>
</comment>
<dbReference type="InterPro" id="IPR002110">
    <property type="entry name" value="Ankyrin_rpt"/>
</dbReference>
<sequence>MGPVVTEAPNTGCLLASMSFRRELRALRYIQRGDVLKLKSYLRRHRHLILDQPLPDGLSLLHAACAFHEDACALLLLRKGANPLNSDSAGNNALHVVAKEAKSGWKEAYKDLVVPILKRCPRTLDAPNFQGTTPRDILRQVEHLIFDQPQQACSMWTQRDPSSPDMADWNMKIMAESMDEYQEMYGLYEDDCLETLPEPETFEDWADRIYREYQSRHCQSRHYGTKAHKGPVGNTVNILEEQKYLDRQKQMANELRNAQRQRYQKQCEEVFGRVGSDRDGDMKLADVEGWDTEKHRETFIETDTGRGEDNKDNGPGTNLLGFNDIPWPVRGGTAEEMAQYIAAGANPSTPTTYRRYLRTQQVTWHPDRFLQRCGSRLRARDRERVLGTVTALSQELNRLAEQVK</sequence>
<dbReference type="Gene3D" id="1.25.40.20">
    <property type="entry name" value="Ankyrin repeat-containing domain"/>
    <property type="match status" value="1"/>
</dbReference>
<dbReference type="SUPFAM" id="SSF48403">
    <property type="entry name" value="Ankyrin repeat"/>
    <property type="match status" value="1"/>
</dbReference>
<keyword evidence="6" id="KW-0539">Nucleus</keyword>
<reference evidence="10" key="2">
    <citation type="submission" date="2021-03" db="UniProtKB">
        <authorList>
            <consortium name="Ensembl"/>
        </authorList>
    </citation>
    <scope>IDENTIFICATION</scope>
</reference>
<dbReference type="InterPro" id="IPR036770">
    <property type="entry name" value="Ankyrin_rpt-contain_sf"/>
</dbReference>
<evidence type="ECO:0000256" key="5">
    <source>
        <dbReference type="ARBA" id="ARBA00023043"/>
    </source>
</evidence>
<gene>
    <name evidence="10" type="primary">nfkbil1</name>
</gene>
<evidence type="ECO:0000256" key="6">
    <source>
        <dbReference type="ARBA" id="ARBA00023242"/>
    </source>
</evidence>
<evidence type="ECO:0000256" key="3">
    <source>
        <dbReference type="ARBA" id="ARBA00022553"/>
    </source>
</evidence>
<dbReference type="AlphaFoldDB" id="A0A803J2U5"/>
<evidence type="ECO:0000256" key="8">
    <source>
        <dbReference type="ARBA" id="ARBA00030802"/>
    </source>
</evidence>
<keyword evidence="5" id="KW-0040">ANK repeat</keyword>
<dbReference type="GeneTree" id="ENSGT00390000013929"/>
<evidence type="ECO:0000256" key="7">
    <source>
        <dbReference type="ARBA" id="ARBA00030621"/>
    </source>
</evidence>
<dbReference type="Ensembl" id="ENSXETT00000112531">
    <property type="protein sequence ID" value="ENSXETP00000102139"/>
    <property type="gene ID" value="ENSXETG00000038829"/>
</dbReference>
<dbReference type="GO" id="GO:0005634">
    <property type="term" value="C:nucleus"/>
    <property type="evidence" value="ECO:0007669"/>
    <property type="project" value="UniProtKB-SubCell"/>
</dbReference>
<feature type="compositionally biased region" description="Basic and acidic residues" evidence="9">
    <location>
        <begin position="303"/>
        <end position="312"/>
    </location>
</feature>
<dbReference type="InterPro" id="IPR038753">
    <property type="entry name" value="NFKBIL1"/>
</dbReference>
<reference evidence="10" key="1">
    <citation type="journal article" date="2010" name="Science">
        <title>The genome of the Western clawed frog Xenopus tropicalis.</title>
        <authorList>
            <person name="Hellsten U."/>
            <person name="Harland R.M."/>
            <person name="Gilchrist M.J."/>
            <person name="Hendrix D."/>
            <person name="Jurka J."/>
            <person name="Kapitonov V."/>
            <person name="Ovcharenko I."/>
            <person name="Putnam N.H."/>
            <person name="Shu S."/>
            <person name="Taher L."/>
            <person name="Blitz I.L."/>
            <person name="Blumberg B."/>
            <person name="Dichmann D.S."/>
            <person name="Dubchak I."/>
            <person name="Amaya E."/>
            <person name="Detter J.C."/>
            <person name="Fletcher R."/>
            <person name="Gerhard D.S."/>
            <person name="Goodstein D."/>
            <person name="Graves T."/>
            <person name="Grigoriev I.V."/>
            <person name="Grimwood J."/>
            <person name="Kawashima T."/>
            <person name="Lindquist E."/>
            <person name="Lucas S.M."/>
            <person name="Mead P.E."/>
            <person name="Mitros T."/>
            <person name="Ogino H."/>
            <person name="Ohta Y."/>
            <person name="Poliakov A.V."/>
            <person name="Pollet N."/>
            <person name="Robert J."/>
            <person name="Salamov A."/>
            <person name="Sater A.K."/>
            <person name="Schmutz J."/>
            <person name="Terry A."/>
            <person name="Vize P.D."/>
            <person name="Warren W.C."/>
            <person name="Wells D."/>
            <person name="Wills A."/>
            <person name="Wilson R.K."/>
            <person name="Zimmerman L.B."/>
            <person name="Zorn A.M."/>
            <person name="Grainger R."/>
            <person name="Grammer T."/>
            <person name="Khokha M.K."/>
            <person name="Richardson P.M."/>
            <person name="Rokhsar D.S."/>
        </authorList>
    </citation>
    <scope>NUCLEOTIDE SEQUENCE [LARGE SCALE GENOMIC DNA]</scope>
    <source>
        <strain evidence="10">Nigerian</strain>
    </source>
</reference>
<accession>A0A803J2U5</accession>
<evidence type="ECO:0000256" key="1">
    <source>
        <dbReference type="ARBA" id="ARBA00004123"/>
    </source>
</evidence>
<dbReference type="Bgee" id="ENSXETG00000038829">
    <property type="expression patterns" value="Expressed in ovary and 13 other cell types or tissues"/>
</dbReference>
<keyword evidence="4" id="KW-0677">Repeat</keyword>
<evidence type="ECO:0000313" key="10">
    <source>
        <dbReference type="Ensembl" id="ENSXETP00000102139"/>
    </source>
</evidence>
<dbReference type="PANTHER" id="PTHR15263">
    <property type="entry name" value="I-KAPPA-B-LIKE PROTEIN IKBL"/>
    <property type="match status" value="1"/>
</dbReference>